<reference evidence="9" key="2">
    <citation type="submission" date="2025-08" db="UniProtKB">
        <authorList>
            <consortium name="RefSeq"/>
        </authorList>
    </citation>
    <scope>IDENTIFICATION</scope>
    <source>
        <tissue evidence="9">Young leaves</tissue>
    </source>
</reference>
<keyword evidence="4" id="KW-0255">Endonuclease</keyword>
<dbReference type="SUPFAM" id="SSF56672">
    <property type="entry name" value="DNA/RNA polymerases"/>
    <property type="match status" value="1"/>
</dbReference>
<evidence type="ECO:0000256" key="1">
    <source>
        <dbReference type="ARBA" id="ARBA00022679"/>
    </source>
</evidence>
<evidence type="ECO:0000259" key="7">
    <source>
        <dbReference type="Pfam" id="PF17917"/>
    </source>
</evidence>
<name>A0A8B8K4W2_ABRPR</name>
<organism evidence="8 9">
    <name type="scientific">Abrus precatorius</name>
    <name type="common">Indian licorice</name>
    <name type="synonym">Glycine abrus</name>
    <dbReference type="NCBI Taxonomy" id="3816"/>
    <lineage>
        <taxon>Eukaryota</taxon>
        <taxon>Viridiplantae</taxon>
        <taxon>Streptophyta</taxon>
        <taxon>Embryophyta</taxon>
        <taxon>Tracheophyta</taxon>
        <taxon>Spermatophyta</taxon>
        <taxon>Magnoliopsida</taxon>
        <taxon>eudicotyledons</taxon>
        <taxon>Gunneridae</taxon>
        <taxon>Pentapetalae</taxon>
        <taxon>rosids</taxon>
        <taxon>fabids</taxon>
        <taxon>Fabales</taxon>
        <taxon>Fabaceae</taxon>
        <taxon>Papilionoideae</taxon>
        <taxon>50 kb inversion clade</taxon>
        <taxon>NPAAA clade</taxon>
        <taxon>indigoferoid/millettioid clade</taxon>
        <taxon>Abreae</taxon>
        <taxon>Abrus</taxon>
    </lineage>
</organism>
<keyword evidence="6" id="KW-0695">RNA-directed DNA polymerase</keyword>
<dbReference type="Gene3D" id="3.10.20.370">
    <property type="match status" value="1"/>
</dbReference>
<evidence type="ECO:0000256" key="3">
    <source>
        <dbReference type="ARBA" id="ARBA00022722"/>
    </source>
</evidence>
<feature type="domain" description="Reverse transcriptase RNase H-like" evidence="7">
    <location>
        <begin position="6"/>
        <end position="82"/>
    </location>
</feature>
<evidence type="ECO:0000313" key="9">
    <source>
        <dbReference type="RefSeq" id="XP_027338123.1"/>
    </source>
</evidence>
<proteinExistence type="predicted"/>
<keyword evidence="3" id="KW-0540">Nuclease</keyword>
<evidence type="ECO:0000256" key="6">
    <source>
        <dbReference type="ARBA" id="ARBA00022918"/>
    </source>
</evidence>
<dbReference type="FunFam" id="3.10.20.370:FF:000001">
    <property type="entry name" value="Retrovirus-related Pol polyprotein from transposon 17.6-like protein"/>
    <property type="match status" value="1"/>
</dbReference>
<dbReference type="GO" id="GO:0004519">
    <property type="term" value="F:endonuclease activity"/>
    <property type="evidence" value="ECO:0007669"/>
    <property type="project" value="UniProtKB-KW"/>
</dbReference>
<dbReference type="InterPro" id="IPR041373">
    <property type="entry name" value="RT_RNaseH"/>
</dbReference>
<dbReference type="OrthoDB" id="1435781at2759"/>
<keyword evidence="2" id="KW-0548">Nucleotidyltransferase</keyword>
<dbReference type="KEGG" id="aprc:113852062"/>
<dbReference type="GeneID" id="113852062"/>
<dbReference type="GO" id="GO:0016787">
    <property type="term" value="F:hydrolase activity"/>
    <property type="evidence" value="ECO:0007669"/>
    <property type="project" value="UniProtKB-KW"/>
</dbReference>
<accession>A0A8B8K4W2</accession>
<keyword evidence="8" id="KW-1185">Reference proteome</keyword>
<dbReference type="PANTHER" id="PTHR34072:SF52">
    <property type="entry name" value="RIBONUCLEASE H"/>
    <property type="match status" value="1"/>
</dbReference>
<keyword evidence="5" id="KW-0378">Hydrolase</keyword>
<dbReference type="AlphaFoldDB" id="A0A8B8K4W2"/>
<evidence type="ECO:0000256" key="4">
    <source>
        <dbReference type="ARBA" id="ARBA00022759"/>
    </source>
</evidence>
<dbReference type="PANTHER" id="PTHR34072">
    <property type="entry name" value="ENZYMATIC POLYPROTEIN-RELATED"/>
    <property type="match status" value="1"/>
</dbReference>
<reference evidence="8" key="1">
    <citation type="journal article" date="2019" name="Toxins">
        <title>Detection of Abrin-Like and Prepropulchellin-Like Toxin Genes and Transcripts Using Whole Genome Sequencing and Full-Length Transcript Sequencing of Abrus precatorius.</title>
        <authorList>
            <person name="Hovde B.T."/>
            <person name="Daligault H.E."/>
            <person name="Hanschen E.R."/>
            <person name="Kunde Y.A."/>
            <person name="Johnson M.B."/>
            <person name="Starkenburg S.R."/>
            <person name="Johnson S.L."/>
        </authorList>
    </citation>
    <scope>NUCLEOTIDE SEQUENCE [LARGE SCALE GENOMIC DNA]</scope>
</reference>
<keyword evidence="1" id="KW-0808">Transferase</keyword>
<dbReference type="Proteomes" id="UP000694853">
    <property type="component" value="Unplaced"/>
</dbReference>
<evidence type="ECO:0000256" key="5">
    <source>
        <dbReference type="ARBA" id="ARBA00022801"/>
    </source>
</evidence>
<dbReference type="GO" id="GO:0003964">
    <property type="term" value="F:RNA-directed DNA polymerase activity"/>
    <property type="evidence" value="ECO:0007669"/>
    <property type="project" value="UniProtKB-KW"/>
</dbReference>
<protein>
    <submittedName>
        <fullName evidence="9">Uncharacterized protein LOC113852062</fullName>
    </submittedName>
</protein>
<evidence type="ECO:0000256" key="2">
    <source>
        <dbReference type="ARBA" id="ARBA00022695"/>
    </source>
</evidence>
<dbReference type="InterPro" id="IPR043502">
    <property type="entry name" value="DNA/RNA_pol_sf"/>
</dbReference>
<evidence type="ECO:0000313" key="8">
    <source>
        <dbReference type="Proteomes" id="UP000694853"/>
    </source>
</evidence>
<dbReference type="Pfam" id="PF17917">
    <property type="entry name" value="RT_RNaseH"/>
    <property type="match status" value="1"/>
</dbReference>
<gene>
    <name evidence="9" type="primary">LOC113852062</name>
</gene>
<sequence>MLILPDTSRSFEVYCDTSHQGLGCVLSQDKRVVAYASRQLRTHEQNYLTYDLELAVVVFALKVWRHYLDGAQFDVYSDNKRNANVVVDALSRNVVHGFSLKVSETLLEIKDKQLCDPMLCRIVFLLGTDKTKGFSRGVKREIAEFVKACLTYQKANVEHQSPPEELQMMKILDGSGIM</sequence>
<dbReference type="RefSeq" id="XP_027338123.1">
    <property type="nucleotide sequence ID" value="XM_027482322.1"/>
</dbReference>